<feature type="compositionally biased region" description="Polar residues" evidence="1">
    <location>
        <begin position="263"/>
        <end position="274"/>
    </location>
</feature>
<dbReference type="Gene3D" id="2.60.40.150">
    <property type="entry name" value="C2 domain"/>
    <property type="match status" value="1"/>
</dbReference>
<feature type="region of interest" description="Disordered" evidence="1">
    <location>
        <begin position="668"/>
        <end position="722"/>
    </location>
</feature>
<dbReference type="GO" id="GO:0005544">
    <property type="term" value="F:calcium-dependent phospholipid binding"/>
    <property type="evidence" value="ECO:0007669"/>
    <property type="project" value="InterPro"/>
</dbReference>
<dbReference type="GO" id="GO:0010828">
    <property type="term" value="P:positive regulation of D-glucose transmembrane transport"/>
    <property type="evidence" value="ECO:0007669"/>
    <property type="project" value="TreeGrafter"/>
</dbReference>
<feature type="domain" description="C2" evidence="2">
    <location>
        <begin position="1"/>
        <end position="110"/>
    </location>
</feature>
<evidence type="ECO:0000256" key="1">
    <source>
        <dbReference type="SAM" id="MobiDB-lite"/>
    </source>
</evidence>
<dbReference type="GO" id="GO:0090314">
    <property type="term" value="P:positive regulation of protein targeting to membrane"/>
    <property type="evidence" value="ECO:0007669"/>
    <property type="project" value="TreeGrafter"/>
</dbReference>
<dbReference type="InterPro" id="IPR056431">
    <property type="entry name" value="C2CD5_YbjQ-rel_dom"/>
</dbReference>
<dbReference type="InterPro" id="IPR057815">
    <property type="entry name" value="C2CD5_C"/>
</dbReference>
<evidence type="ECO:0000313" key="4">
    <source>
        <dbReference type="Proteomes" id="UP001212152"/>
    </source>
</evidence>
<comment type="caution">
    <text evidence="3">The sequence shown here is derived from an EMBL/GenBank/DDBJ whole genome shotgun (WGS) entry which is preliminary data.</text>
</comment>
<dbReference type="PANTHER" id="PTHR37412">
    <property type="entry name" value="C2 DOMAIN-CONTAINING PROTEIN 5"/>
    <property type="match status" value="1"/>
</dbReference>
<dbReference type="GO" id="GO:0005509">
    <property type="term" value="F:calcium ion binding"/>
    <property type="evidence" value="ECO:0007669"/>
    <property type="project" value="TreeGrafter"/>
</dbReference>
<feature type="region of interest" description="Disordered" evidence="1">
    <location>
        <begin position="263"/>
        <end position="294"/>
    </location>
</feature>
<dbReference type="Pfam" id="PF23128">
    <property type="entry name" value="YbjQ_4"/>
    <property type="match status" value="1"/>
</dbReference>
<proteinExistence type="predicted"/>
<dbReference type="AlphaFoldDB" id="A0AAD5XNU0"/>
<dbReference type="PANTHER" id="PTHR37412:SF2">
    <property type="entry name" value="C2 DOMAIN-CONTAINING PROTEIN 5"/>
    <property type="match status" value="1"/>
</dbReference>
<dbReference type="SMART" id="SM00239">
    <property type="entry name" value="C2"/>
    <property type="match status" value="1"/>
</dbReference>
<dbReference type="EMBL" id="JADGJQ010000058">
    <property type="protein sequence ID" value="KAJ3174916.1"/>
    <property type="molecule type" value="Genomic_DNA"/>
</dbReference>
<dbReference type="InterPro" id="IPR000008">
    <property type="entry name" value="C2_dom"/>
</dbReference>
<keyword evidence="4" id="KW-1185">Reference proteome</keyword>
<feature type="compositionally biased region" description="Acidic residues" evidence="1">
    <location>
        <begin position="701"/>
        <end position="717"/>
    </location>
</feature>
<reference evidence="3" key="1">
    <citation type="submission" date="2020-05" db="EMBL/GenBank/DDBJ databases">
        <title>Phylogenomic resolution of chytrid fungi.</title>
        <authorList>
            <person name="Stajich J.E."/>
            <person name="Amses K."/>
            <person name="Simmons R."/>
            <person name="Seto K."/>
            <person name="Myers J."/>
            <person name="Bonds A."/>
            <person name="Quandt C.A."/>
            <person name="Barry K."/>
            <person name="Liu P."/>
            <person name="Grigoriev I."/>
            <person name="Longcore J.E."/>
            <person name="James T.Y."/>
        </authorList>
    </citation>
    <scope>NUCLEOTIDE SEQUENCE</scope>
    <source>
        <strain evidence="3">JEL0379</strain>
    </source>
</reference>
<dbReference type="GO" id="GO:0005886">
    <property type="term" value="C:plasma membrane"/>
    <property type="evidence" value="ECO:0007669"/>
    <property type="project" value="TreeGrafter"/>
</dbReference>
<feature type="region of interest" description="Disordered" evidence="1">
    <location>
        <begin position="967"/>
        <end position="998"/>
    </location>
</feature>
<protein>
    <recommendedName>
        <fullName evidence="2">C2 domain-containing protein</fullName>
    </recommendedName>
</protein>
<organism evidence="3 4">
    <name type="scientific">Geranomyces variabilis</name>
    <dbReference type="NCBI Taxonomy" id="109894"/>
    <lineage>
        <taxon>Eukaryota</taxon>
        <taxon>Fungi</taxon>
        <taxon>Fungi incertae sedis</taxon>
        <taxon>Chytridiomycota</taxon>
        <taxon>Chytridiomycota incertae sedis</taxon>
        <taxon>Chytridiomycetes</taxon>
        <taxon>Spizellomycetales</taxon>
        <taxon>Powellomycetaceae</taxon>
        <taxon>Geranomyces</taxon>
    </lineage>
</organism>
<dbReference type="PROSITE" id="PS50004">
    <property type="entry name" value="C2"/>
    <property type="match status" value="1"/>
</dbReference>
<dbReference type="GO" id="GO:0031340">
    <property type="term" value="P:positive regulation of vesicle fusion"/>
    <property type="evidence" value="ECO:0007669"/>
    <property type="project" value="TreeGrafter"/>
</dbReference>
<feature type="compositionally biased region" description="Low complexity" evidence="1">
    <location>
        <begin position="967"/>
        <end position="976"/>
    </location>
</feature>
<dbReference type="GO" id="GO:0072659">
    <property type="term" value="P:protein localization to plasma membrane"/>
    <property type="evidence" value="ECO:0007669"/>
    <property type="project" value="TreeGrafter"/>
</dbReference>
<gene>
    <name evidence="3" type="ORF">HDU87_006582</name>
</gene>
<dbReference type="Pfam" id="PF23028">
    <property type="entry name" value="YbjQ_3"/>
    <property type="match status" value="1"/>
</dbReference>
<name>A0AAD5XNU0_9FUNG</name>
<dbReference type="Pfam" id="PF23025">
    <property type="entry name" value="YbjQ_2"/>
    <property type="match status" value="3"/>
</dbReference>
<dbReference type="InterPro" id="IPR038983">
    <property type="entry name" value="C2CD5"/>
</dbReference>
<sequence length="1117" mass="121395">MPCILKVRIVAARNLPVMDRATELTDAFVEVKFADYEEYRTQICKRTLNPMWNEDFRFEVSDDADLQNEPLELKVMDYDQITYNDSIGTVFVDLNPLLTWDSKTQIAGWIPIFDTLRGARGELNVQVRLQFFGDVNPFKDSSAGVQFYTMTSLPPNMNVVGVLGFVSALDNEDDPEYHWSDNFRTPRTSNESRTRVMYRLSGQLRRQLGKKVLELNGNAVIGYKQYFDIESEERAITARAIGTAVRLVLPDLVTLDRGVSWSSMAPHSPNSSPLGGTPFSESVPAVDGPPSTRAGRLLEECTSEDGSSLHVDPTATMLLPTAATGYKSAEHVTFTLHCFPAGAVLGIGGLVSATSVKVIENDKAEVREAWWAELRDEIKTHARALGCPFVIGYSENSSVSNDLAVLHCSGTAAIMDMTMMGSGEGGTGGASQPTSRMNSVFGAWESGKVDRDENLSQSSLSQPRASLTSGDFRDNFMEVFAKRRRRRKRAKGCQACHITYRRDESPFPMSYSKCGLCRKKYVPEVLLTTIDPPSELTTIGNGVLLEAHVCRYRKTHGDSRPSIISEAIPFAQYDIHRQLMYKLRIYGLNAVFGLKLQFSVGESLMTAVATGTAVYVRALPAPPPLKVFRNLDVVDDEDLKLLEIQKRIMASSEENRRKVEMALALVESESGAGASDQQQPSENDPRATLLGDTGSKLAADPDSDSGSDSESDSDDEQEATRRHRSIIVQIDDEQDEDLVLLQTASFPANFQICNTSVPPASDTLFTPSSGLESVQNITMIKHAIISGANHHPNRQLAGLFRMLYEELVLQLSGYFERCVVAGLDYVIQVIKECEVQIVVTGVAMGPLKVVAEEEQDPVIEMSDILEELCGASDTVGSGSQLSLNLGPGRGAEYGPRKVSGAAALPLFAKELSKFSLARELTKLSLGTSTVSFEDDVKYSIDEGSQDGNGGGLKSPLFGVVAGSPMSSAPPGSAVSSRPTQLPNFPSHERTSSAANPSNLLPLEMTPLWYVPSRPTVSHLGRISHHFVKESAMAFDPPQGGTGGFAHLFLYELYAVLRAHAKALGGNAVVGLCVDLCVVEESLKGGTAYALVSVGGDVVILEEEAGKPIESGFVSVGT</sequence>
<dbReference type="Pfam" id="PF00168">
    <property type="entry name" value="C2"/>
    <property type="match status" value="1"/>
</dbReference>
<dbReference type="SUPFAM" id="SSF49562">
    <property type="entry name" value="C2 domain (Calcium/lipid-binding domain, CaLB)"/>
    <property type="match status" value="1"/>
</dbReference>
<evidence type="ECO:0000313" key="3">
    <source>
        <dbReference type="EMBL" id="KAJ3174916.1"/>
    </source>
</evidence>
<evidence type="ECO:0000259" key="2">
    <source>
        <dbReference type="PROSITE" id="PS50004"/>
    </source>
</evidence>
<dbReference type="InterPro" id="IPR056430">
    <property type="entry name" value="C2CD5_YbjQ-like_dom"/>
</dbReference>
<dbReference type="Proteomes" id="UP001212152">
    <property type="component" value="Unassembled WGS sequence"/>
</dbReference>
<dbReference type="InterPro" id="IPR035892">
    <property type="entry name" value="C2_domain_sf"/>
</dbReference>
<dbReference type="InterPro" id="IPR037785">
    <property type="entry name" value="C2_C2CD5"/>
</dbReference>
<accession>A0AAD5XNU0</accession>
<dbReference type="CDD" id="cd08688">
    <property type="entry name" value="C2_KIAA0528-like"/>
    <property type="match status" value="1"/>
</dbReference>
<dbReference type="GO" id="GO:0065002">
    <property type="term" value="P:intracellular protein transmembrane transport"/>
    <property type="evidence" value="ECO:0007669"/>
    <property type="project" value="TreeGrafter"/>
</dbReference>